<accession>Q970N7</accession>
<sequence length="76" mass="9001">MYGLEIRSEIWRVIDNFCKSENINSKSLNGEKSFCEKLNYNSLYLIIVFIVQNRIKKIITIFPTSKKSTIERYCKS</sequence>
<protein>
    <submittedName>
        <fullName evidence="1">Uncharacterized protein</fullName>
    </submittedName>
</protein>
<gene>
    <name evidence="1" type="ordered locus">STK_15615</name>
    <name evidence="1" type="ORF">STS182</name>
</gene>
<dbReference type="eggNOG" id="arCOG11042">
    <property type="taxonomic scope" value="Archaea"/>
</dbReference>
<dbReference type="EMBL" id="BA000023">
    <property type="protein sequence ID" value="BAB66636.1"/>
    <property type="molecule type" value="Genomic_DNA"/>
</dbReference>
<reference evidence="2" key="1">
    <citation type="journal article" date="2001" name="DNA Res.">
        <title>Complete genome sequence of an aerobic thermoacidophilic Crenarchaeon, Sulfolobus tokodaii strain7.</title>
        <authorList>
            <person name="Kawarabayasi Y."/>
            <person name="Hino Y."/>
            <person name="Horikawa H."/>
            <person name="Jin-no K."/>
            <person name="Takahashi M."/>
            <person name="Sekine M."/>
            <person name="Baba S."/>
            <person name="Ankai A."/>
            <person name="Kosugi H."/>
            <person name="Hosoyama A."/>
            <person name="Fukui S."/>
            <person name="Nagai Y."/>
            <person name="Nishijima K."/>
            <person name="Otsuka R."/>
            <person name="Nakazawa H."/>
            <person name="Takamiya M."/>
            <person name="Kato Y."/>
            <person name="Yoshizawa T."/>
            <person name="Tanaka T."/>
            <person name="Kudoh Y."/>
            <person name="Yamazaki J."/>
            <person name="Kushida N."/>
            <person name="Oguchi A."/>
            <person name="Aoki K."/>
            <person name="Masuda S."/>
            <person name="Yanagii M."/>
            <person name="Nishimura M."/>
            <person name="Yamagishi A."/>
            <person name="Oshima T."/>
            <person name="Kikuchi H."/>
        </authorList>
    </citation>
    <scope>NUCLEOTIDE SEQUENCE [LARGE SCALE GENOMIC DNA]</scope>
    <source>
        <strain evidence="2">DSM 16993 / JCM 10545 / NBRC 100140 / 7</strain>
    </source>
</reference>
<evidence type="ECO:0000313" key="2">
    <source>
        <dbReference type="Proteomes" id="UP000001015"/>
    </source>
</evidence>
<dbReference type="AlphaFoldDB" id="Q970N7"/>
<proteinExistence type="predicted"/>
<name>Q970N7_SULTO</name>
<dbReference type="PATRIC" id="fig|273063.9.peg.1779"/>
<dbReference type="KEGG" id="sto:STK_15615"/>
<organism evidence="1 2">
    <name type="scientific">Sulfurisphaera tokodaii (strain DSM 16993 / JCM 10545 / NBRC 100140 / 7)</name>
    <name type="common">Sulfolobus tokodaii</name>
    <dbReference type="NCBI Taxonomy" id="273063"/>
    <lineage>
        <taxon>Archaea</taxon>
        <taxon>Thermoproteota</taxon>
        <taxon>Thermoprotei</taxon>
        <taxon>Sulfolobales</taxon>
        <taxon>Sulfolobaceae</taxon>
        <taxon>Sulfurisphaera</taxon>
    </lineage>
</organism>
<evidence type="ECO:0000313" key="1">
    <source>
        <dbReference type="EMBL" id="BAB66636.1"/>
    </source>
</evidence>
<keyword evidence="2" id="KW-1185">Reference proteome</keyword>
<dbReference type="Proteomes" id="UP000001015">
    <property type="component" value="Chromosome"/>
</dbReference>